<dbReference type="InterPro" id="IPR008988">
    <property type="entry name" value="Transcriptional_repressor_C"/>
</dbReference>
<dbReference type="RefSeq" id="WP_233051087.1">
    <property type="nucleotide sequence ID" value="NZ_JAIMJA010000001.1"/>
</dbReference>
<sequence>MKLSELVVGQQAKIIGYEGISVGHRKKLLAMGLLPQTRIHFVRVAPFGDPLQIKTSNISLALRKTLAEKITVEVI</sequence>
<protein>
    <submittedName>
        <fullName evidence="3">Ferrous iron transport protein A</fullName>
    </submittedName>
</protein>
<evidence type="ECO:0000313" key="4">
    <source>
        <dbReference type="Proteomes" id="UP001201273"/>
    </source>
</evidence>
<gene>
    <name evidence="3" type="ORF">K6Y31_01465</name>
</gene>
<proteinExistence type="predicted"/>
<reference evidence="3 4" key="1">
    <citation type="journal article" date="2022" name="Environ. Microbiol. Rep.">
        <title>Eco-phylogenetic analyses reveal divergent evolution of vitamin B12 metabolism in the marine bacterial family 'Psychromonadaceae'.</title>
        <authorList>
            <person name="Jin X."/>
            <person name="Yang Y."/>
            <person name="Cao H."/>
            <person name="Gao B."/>
            <person name="Zhao Z."/>
        </authorList>
    </citation>
    <scope>NUCLEOTIDE SEQUENCE [LARGE SCALE GENOMIC DNA]</scope>
    <source>
        <strain evidence="3 4">MKS20</strain>
    </source>
</reference>
<comment type="caution">
    <text evidence="3">The sequence shown here is derived from an EMBL/GenBank/DDBJ whole genome shotgun (WGS) entry which is preliminary data.</text>
</comment>
<name>A0ABS8W3H7_9GAMM</name>
<keyword evidence="4" id="KW-1185">Reference proteome</keyword>
<dbReference type="SMART" id="SM00899">
    <property type="entry name" value="FeoA"/>
    <property type="match status" value="1"/>
</dbReference>
<dbReference type="SUPFAM" id="SSF50037">
    <property type="entry name" value="C-terminal domain of transcriptional repressors"/>
    <property type="match status" value="1"/>
</dbReference>
<dbReference type="PANTHER" id="PTHR42954:SF2">
    <property type="entry name" value="FE(2+) TRANSPORT PROTEIN A"/>
    <property type="match status" value="1"/>
</dbReference>
<evidence type="ECO:0000259" key="2">
    <source>
        <dbReference type="SMART" id="SM00899"/>
    </source>
</evidence>
<feature type="domain" description="Ferrous iron transporter FeoA-like" evidence="2">
    <location>
        <begin position="1"/>
        <end position="74"/>
    </location>
</feature>
<evidence type="ECO:0000256" key="1">
    <source>
        <dbReference type="ARBA" id="ARBA00023004"/>
    </source>
</evidence>
<dbReference type="Pfam" id="PF04023">
    <property type="entry name" value="FeoA"/>
    <property type="match status" value="1"/>
</dbReference>
<evidence type="ECO:0000313" key="3">
    <source>
        <dbReference type="EMBL" id="MCE2593484.1"/>
    </source>
</evidence>
<dbReference type="PANTHER" id="PTHR42954">
    <property type="entry name" value="FE(2+) TRANSPORT PROTEIN A"/>
    <property type="match status" value="1"/>
</dbReference>
<dbReference type="EMBL" id="JAIMJA010000001">
    <property type="protein sequence ID" value="MCE2593484.1"/>
    <property type="molecule type" value="Genomic_DNA"/>
</dbReference>
<dbReference type="InterPro" id="IPR007167">
    <property type="entry name" value="Fe-transptr_FeoA-like"/>
</dbReference>
<dbReference type="Proteomes" id="UP001201273">
    <property type="component" value="Unassembled WGS sequence"/>
</dbReference>
<dbReference type="Gene3D" id="2.30.30.90">
    <property type="match status" value="1"/>
</dbReference>
<keyword evidence="1" id="KW-0408">Iron</keyword>
<dbReference type="InterPro" id="IPR052713">
    <property type="entry name" value="FeoA"/>
</dbReference>
<organism evidence="3 4">
    <name type="scientific">Motilimonas cestriensis</name>
    <dbReference type="NCBI Taxonomy" id="2742685"/>
    <lineage>
        <taxon>Bacteria</taxon>
        <taxon>Pseudomonadati</taxon>
        <taxon>Pseudomonadota</taxon>
        <taxon>Gammaproteobacteria</taxon>
        <taxon>Alteromonadales</taxon>
        <taxon>Alteromonadales genera incertae sedis</taxon>
        <taxon>Motilimonas</taxon>
    </lineage>
</organism>
<dbReference type="InterPro" id="IPR038157">
    <property type="entry name" value="FeoA_core_dom"/>
</dbReference>
<accession>A0ABS8W3H7</accession>